<dbReference type="AlphaFoldDB" id="A0A0B7MJK6"/>
<dbReference type="EMBL" id="CDRZ01000087">
    <property type="protein sequence ID" value="CEO88348.1"/>
    <property type="molecule type" value="Genomic_DNA"/>
</dbReference>
<evidence type="ECO:0000256" key="2">
    <source>
        <dbReference type="ARBA" id="ARBA00022448"/>
    </source>
</evidence>
<dbReference type="Pfam" id="PF02080">
    <property type="entry name" value="TrkA_C"/>
    <property type="match status" value="2"/>
</dbReference>
<dbReference type="InterPro" id="IPR036721">
    <property type="entry name" value="RCK_C_sf"/>
</dbReference>
<keyword evidence="6" id="KW-0406">Ion transport</keyword>
<dbReference type="NCBIfam" id="NF007032">
    <property type="entry name" value="PRK09496.1-4"/>
    <property type="match status" value="1"/>
</dbReference>
<evidence type="ECO:0000313" key="10">
    <source>
        <dbReference type="Proteomes" id="UP000046155"/>
    </source>
</evidence>
<feature type="domain" description="RCK C-terminal" evidence="8">
    <location>
        <begin position="365"/>
        <end position="446"/>
    </location>
</feature>
<dbReference type="Proteomes" id="UP000046155">
    <property type="component" value="Unassembled WGS sequence"/>
</dbReference>
<dbReference type="SUPFAM" id="SSF51735">
    <property type="entry name" value="NAD(P)-binding Rossmann-fold domains"/>
    <property type="match status" value="2"/>
</dbReference>
<feature type="domain" description="RCK C-terminal" evidence="8">
    <location>
        <begin position="141"/>
        <end position="222"/>
    </location>
</feature>
<dbReference type="NCBIfam" id="NF007038">
    <property type="entry name" value="PRK09496.2-6"/>
    <property type="match status" value="1"/>
</dbReference>
<dbReference type="NCBIfam" id="NF007031">
    <property type="entry name" value="PRK09496.1-2"/>
    <property type="match status" value="1"/>
</dbReference>
<evidence type="ECO:0000259" key="8">
    <source>
        <dbReference type="PROSITE" id="PS51202"/>
    </source>
</evidence>
<dbReference type="NCBIfam" id="NF007041">
    <property type="entry name" value="PRK09496.3-4"/>
    <property type="match status" value="1"/>
</dbReference>
<dbReference type="InterPro" id="IPR006037">
    <property type="entry name" value="RCK_C"/>
</dbReference>
<evidence type="ECO:0000259" key="7">
    <source>
        <dbReference type="PROSITE" id="PS51201"/>
    </source>
</evidence>
<accession>A0A0B7MJK6</accession>
<dbReference type="InterPro" id="IPR003148">
    <property type="entry name" value="RCK_N"/>
</dbReference>
<organism evidence="9 10">
    <name type="scientific">Syntrophaceticus schinkii</name>
    <dbReference type="NCBI Taxonomy" id="499207"/>
    <lineage>
        <taxon>Bacteria</taxon>
        <taxon>Bacillati</taxon>
        <taxon>Bacillota</taxon>
        <taxon>Clostridia</taxon>
        <taxon>Thermoanaerobacterales</taxon>
        <taxon>Thermoanaerobacterales Family III. Incertae Sedis</taxon>
        <taxon>Syntrophaceticus</taxon>
    </lineage>
</organism>
<sequence>MRVVIVGAGKVGFNIAQMLSMEGHDVVIIEKNEERLQIVEDHLDIQTICGSGSNCGVLEEAGIRESRLFISVTEADELNMVACALAKQYGVPKTIARIRNPEYVESDRHVSLSKMGIDLIINPERVTALEIMKLLEHPEARDIEYFANGQIQMAELKIEEGFPMQGQRIHRYDSPGQFLIVAVIRNGRLIIPSGDDLIQPGDRVFIMSRTKDMGQTEKLFLAKRLPVIEYVVILGGGLIGYYLAQELERKNYIVKVIEKDRGNCKEFAERLDRTLVINGDGTDIDLLMEENIGQADAFVAVTDDDKLNLLVCLIAKELGAKKTFVQIRRSDLIPLIDHVNVDKVISPRMFTAGSILRFIRRGDVSSVTLLGDCNAEMIELTIPVGAPVVYKALKDIDLPKGTLVGAIMRGKQVIIPGGDDLIQVDDRLTLFTVPENVPKIGEFFESRRGLIK</sequence>
<name>A0A0B7MJK6_9FIRM</name>
<gene>
    <name evidence="9" type="ORF">SSCH_1770011</name>
</gene>
<dbReference type="RefSeq" id="WP_044664530.1">
    <property type="nucleotide sequence ID" value="NZ_CDRZ01000087.1"/>
</dbReference>
<dbReference type="PANTHER" id="PTHR43833">
    <property type="entry name" value="POTASSIUM CHANNEL PROTEIN 2-RELATED-RELATED"/>
    <property type="match status" value="1"/>
</dbReference>
<feature type="domain" description="RCK N-terminal" evidence="7">
    <location>
        <begin position="228"/>
        <end position="345"/>
    </location>
</feature>
<proteinExistence type="predicted"/>
<dbReference type="PROSITE" id="PS51202">
    <property type="entry name" value="RCK_C"/>
    <property type="match status" value="2"/>
</dbReference>
<dbReference type="Gene3D" id="3.30.70.1450">
    <property type="entry name" value="Regulator of K+ conductance, C-terminal domain"/>
    <property type="match status" value="2"/>
</dbReference>
<dbReference type="NCBIfam" id="NF007039">
    <property type="entry name" value="PRK09496.3-2"/>
    <property type="match status" value="1"/>
</dbReference>
<keyword evidence="10" id="KW-1185">Reference proteome</keyword>
<dbReference type="PRINTS" id="PR00335">
    <property type="entry name" value="KUPTAKETRKA"/>
</dbReference>
<dbReference type="InterPro" id="IPR036291">
    <property type="entry name" value="NAD(P)-bd_dom_sf"/>
</dbReference>
<protein>
    <recommendedName>
        <fullName evidence="1">Trk system potassium uptake protein TrkA</fullName>
    </recommendedName>
</protein>
<evidence type="ECO:0000256" key="3">
    <source>
        <dbReference type="ARBA" id="ARBA00022538"/>
    </source>
</evidence>
<evidence type="ECO:0000256" key="5">
    <source>
        <dbReference type="ARBA" id="ARBA00023027"/>
    </source>
</evidence>
<dbReference type="SUPFAM" id="SSF116726">
    <property type="entry name" value="TrkA C-terminal domain-like"/>
    <property type="match status" value="2"/>
</dbReference>
<evidence type="ECO:0000256" key="4">
    <source>
        <dbReference type="ARBA" id="ARBA00022958"/>
    </source>
</evidence>
<dbReference type="PANTHER" id="PTHR43833:SF5">
    <property type="entry name" value="TRK SYSTEM POTASSIUM UPTAKE PROTEIN TRKA"/>
    <property type="match status" value="1"/>
</dbReference>
<keyword evidence="4" id="KW-0630">Potassium</keyword>
<dbReference type="Gene3D" id="3.40.50.720">
    <property type="entry name" value="NAD(P)-binding Rossmann-like Domain"/>
    <property type="match status" value="2"/>
</dbReference>
<dbReference type="GO" id="GO:0015079">
    <property type="term" value="F:potassium ion transmembrane transporter activity"/>
    <property type="evidence" value="ECO:0007669"/>
    <property type="project" value="InterPro"/>
</dbReference>
<evidence type="ECO:0000256" key="6">
    <source>
        <dbReference type="ARBA" id="ARBA00023065"/>
    </source>
</evidence>
<dbReference type="OrthoDB" id="9775180at2"/>
<evidence type="ECO:0000256" key="1">
    <source>
        <dbReference type="ARBA" id="ARBA00017378"/>
    </source>
</evidence>
<feature type="domain" description="RCK N-terminal" evidence="7">
    <location>
        <begin position="1"/>
        <end position="121"/>
    </location>
</feature>
<reference evidence="10" key="1">
    <citation type="submission" date="2015-01" db="EMBL/GenBank/DDBJ databases">
        <authorList>
            <person name="Manzoor Shahid"/>
            <person name="Zubair Saima"/>
        </authorList>
    </citation>
    <scope>NUCLEOTIDE SEQUENCE [LARGE SCALE GENOMIC DNA]</scope>
    <source>
        <strain evidence="10">Sp3</strain>
    </source>
</reference>
<dbReference type="GO" id="GO:0005886">
    <property type="term" value="C:plasma membrane"/>
    <property type="evidence" value="ECO:0007669"/>
    <property type="project" value="InterPro"/>
</dbReference>
<keyword evidence="5" id="KW-0520">NAD</keyword>
<keyword evidence="3" id="KW-0633">Potassium transport</keyword>
<keyword evidence="2" id="KW-0813">Transport</keyword>
<dbReference type="InterPro" id="IPR006036">
    <property type="entry name" value="K_uptake_TrkA"/>
</dbReference>
<dbReference type="Pfam" id="PF02254">
    <property type="entry name" value="TrkA_N"/>
    <property type="match status" value="2"/>
</dbReference>
<dbReference type="InterPro" id="IPR050721">
    <property type="entry name" value="Trk_Ktr_HKT_K-transport"/>
</dbReference>
<dbReference type="NCBIfam" id="NF007033">
    <property type="entry name" value="PRK09496.1-5"/>
    <property type="match status" value="1"/>
</dbReference>
<dbReference type="PROSITE" id="PS51201">
    <property type="entry name" value="RCK_N"/>
    <property type="match status" value="2"/>
</dbReference>
<evidence type="ECO:0000313" key="9">
    <source>
        <dbReference type="EMBL" id="CEO88348.1"/>
    </source>
</evidence>